<feature type="domain" description="Protein-PII uridylyltransferase N-terminal" evidence="1">
    <location>
        <begin position="29"/>
        <end position="142"/>
    </location>
</feature>
<dbReference type="CDD" id="cd05401">
    <property type="entry name" value="NT_GlnE_GlnD_like"/>
    <property type="match status" value="1"/>
</dbReference>
<feature type="domain" description="DUF294" evidence="2">
    <location>
        <begin position="182"/>
        <end position="309"/>
    </location>
</feature>
<dbReference type="AlphaFoldDB" id="A0A1H8CTN3"/>
<dbReference type="InterPro" id="IPR018821">
    <property type="entry name" value="DUF294_put_nucleoTrafse_sb-bd"/>
</dbReference>
<evidence type="ECO:0000259" key="2">
    <source>
        <dbReference type="Pfam" id="PF10335"/>
    </source>
</evidence>
<evidence type="ECO:0000313" key="4">
    <source>
        <dbReference type="Proteomes" id="UP000198553"/>
    </source>
</evidence>
<dbReference type="InterPro" id="IPR005105">
    <property type="entry name" value="GlnD_Uridyltrans_N"/>
</dbReference>
<dbReference type="EMBL" id="FOBW01000007">
    <property type="protein sequence ID" value="SEM97688.1"/>
    <property type="molecule type" value="Genomic_DNA"/>
</dbReference>
<name>A0A1H8CTN3_9BACI</name>
<keyword evidence="4" id="KW-1185">Reference proteome</keyword>
<gene>
    <name evidence="3" type="ORF">SAMN05192533_107207</name>
</gene>
<dbReference type="Gene3D" id="3.30.460.10">
    <property type="entry name" value="Beta Polymerase, domain 2"/>
    <property type="match status" value="1"/>
</dbReference>
<protein>
    <submittedName>
        <fullName evidence="3">CBS domain-containing protein</fullName>
    </submittedName>
</protein>
<dbReference type="SUPFAM" id="SSF81301">
    <property type="entry name" value="Nucleotidyltransferase"/>
    <property type="match status" value="1"/>
</dbReference>
<accession>A0A1H8CTN3</accession>
<dbReference type="Pfam" id="PF03445">
    <property type="entry name" value="DUF294"/>
    <property type="match status" value="1"/>
</dbReference>
<evidence type="ECO:0000259" key="1">
    <source>
        <dbReference type="Pfam" id="PF03445"/>
    </source>
</evidence>
<dbReference type="InterPro" id="IPR043519">
    <property type="entry name" value="NT_sf"/>
</dbReference>
<organism evidence="3 4">
    <name type="scientific">Mesobacillus persicus</name>
    <dbReference type="NCBI Taxonomy" id="930146"/>
    <lineage>
        <taxon>Bacteria</taxon>
        <taxon>Bacillati</taxon>
        <taxon>Bacillota</taxon>
        <taxon>Bacilli</taxon>
        <taxon>Bacillales</taxon>
        <taxon>Bacillaceae</taxon>
        <taxon>Mesobacillus</taxon>
    </lineage>
</organism>
<dbReference type="GO" id="GO:0008773">
    <property type="term" value="F:[protein-PII] uridylyltransferase activity"/>
    <property type="evidence" value="ECO:0007669"/>
    <property type="project" value="InterPro"/>
</dbReference>
<proteinExistence type="predicted"/>
<reference evidence="4" key="1">
    <citation type="submission" date="2016-10" db="EMBL/GenBank/DDBJ databases">
        <authorList>
            <person name="Varghese N."/>
            <person name="Submissions S."/>
        </authorList>
    </citation>
    <scope>NUCLEOTIDE SEQUENCE [LARGE SCALE GENOMIC DNA]</scope>
    <source>
        <strain evidence="4">B48,IBRC-M 10115,DSM 25386,CECT 8001</strain>
    </source>
</reference>
<sequence length="330" mass="37886">MANFSDYSHIRAFRDQEISHVWSSLTDLNEFHDEIIEQTVSISMKTLQQTLGPPPSSFCFFIMGSGGRSEQGIWSDQDHGIVYDETDNPRAQEYFLELGKEISEGLQVTGYKKCDGNVMASNPLWCKPIEGWHAQLTTWILDSSWESIRHLLTFIDGRALMGTESLLTRLKKAVHHSIHHEHLLPRILQNTMHIRKGIGILGQFLVESHGAFSGHLNVKETAIFPYVNAARLLAIREKILETSTLDRLKHLPDSVLPFSKRKQSIEQFQQLQNLRLTFASPLDYESGHFIAIDQLSKQQRKMVKEILKDGVHLFEYARKLVEKEDFHGHE</sequence>
<dbReference type="Proteomes" id="UP000198553">
    <property type="component" value="Unassembled WGS sequence"/>
</dbReference>
<dbReference type="STRING" id="930146.SAMN05192533_107207"/>
<dbReference type="RefSeq" id="WP_090745524.1">
    <property type="nucleotide sequence ID" value="NZ_FOBW01000007.1"/>
</dbReference>
<dbReference type="OrthoDB" id="9810963at2"/>
<evidence type="ECO:0000313" key="3">
    <source>
        <dbReference type="EMBL" id="SEM97688.1"/>
    </source>
</evidence>
<dbReference type="Pfam" id="PF10335">
    <property type="entry name" value="DUF294_C"/>
    <property type="match status" value="1"/>
</dbReference>